<dbReference type="Proteomes" id="UP000324897">
    <property type="component" value="Unassembled WGS sequence"/>
</dbReference>
<gene>
    <name evidence="2" type="ORF">EJB05_54380</name>
</gene>
<proteinExistence type="predicted"/>
<feature type="region of interest" description="Disordered" evidence="1">
    <location>
        <begin position="10"/>
        <end position="30"/>
    </location>
</feature>
<evidence type="ECO:0008006" key="4">
    <source>
        <dbReference type="Google" id="ProtNLM"/>
    </source>
</evidence>
<dbReference type="NCBIfam" id="TIGR01570">
    <property type="entry name" value="A_thal_3588"/>
    <property type="match status" value="1"/>
</dbReference>
<comment type="caution">
    <text evidence="2">The sequence shown here is derived from an EMBL/GenBank/DDBJ whole genome shotgun (WGS) entry which is preliminary data.</text>
</comment>
<name>A0A5J9SMI7_9POAL</name>
<dbReference type="PANTHER" id="PTHR31696">
    <property type="entry name" value="PROTEIN MIZU-KUSSEI 1"/>
    <property type="match status" value="1"/>
</dbReference>
<organism evidence="2 3">
    <name type="scientific">Eragrostis curvula</name>
    <name type="common">weeping love grass</name>
    <dbReference type="NCBI Taxonomy" id="38414"/>
    <lineage>
        <taxon>Eukaryota</taxon>
        <taxon>Viridiplantae</taxon>
        <taxon>Streptophyta</taxon>
        <taxon>Embryophyta</taxon>
        <taxon>Tracheophyta</taxon>
        <taxon>Spermatophyta</taxon>
        <taxon>Magnoliopsida</taxon>
        <taxon>Liliopsida</taxon>
        <taxon>Poales</taxon>
        <taxon>Poaceae</taxon>
        <taxon>PACMAD clade</taxon>
        <taxon>Chloridoideae</taxon>
        <taxon>Eragrostideae</taxon>
        <taxon>Eragrostidinae</taxon>
        <taxon>Eragrostis</taxon>
    </lineage>
</organism>
<reference evidence="2 3" key="1">
    <citation type="journal article" date="2019" name="Sci. Rep.">
        <title>A high-quality genome of Eragrostis curvula grass provides insights into Poaceae evolution and supports new strategies to enhance forage quality.</title>
        <authorList>
            <person name="Carballo J."/>
            <person name="Santos B.A.C.M."/>
            <person name="Zappacosta D."/>
            <person name="Garbus I."/>
            <person name="Selva J.P."/>
            <person name="Gallo C.A."/>
            <person name="Diaz A."/>
            <person name="Albertini E."/>
            <person name="Caccamo M."/>
            <person name="Echenique V."/>
        </authorList>
    </citation>
    <scope>NUCLEOTIDE SEQUENCE [LARGE SCALE GENOMIC DNA]</scope>
    <source>
        <strain evidence="3">cv. Victoria</strain>
        <tissue evidence="2">Leaf</tissue>
    </source>
</reference>
<evidence type="ECO:0000313" key="2">
    <source>
        <dbReference type="EMBL" id="TVU00201.1"/>
    </source>
</evidence>
<dbReference type="OrthoDB" id="1859415at2759"/>
<dbReference type="PANTHER" id="PTHR31696:SF66">
    <property type="entry name" value="OS06G0495800 PROTEIN"/>
    <property type="match status" value="1"/>
</dbReference>
<dbReference type="EMBL" id="RWGY01000624">
    <property type="protein sequence ID" value="TVU00201.1"/>
    <property type="molecule type" value="Genomic_DNA"/>
</dbReference>
<accession>A0A5J9SMI7</accession>
<dbReference type="GO" id="GO:0010274">
    <property type="term" value="P:hydrotropism"/>
    <property type="evidence" value="ECO:0007669"/>
    <property type="project" value="InterPro"/>
</dbReference>
<sequence length="314" mass="33085">MARAFHAAAAASPAAVASPSPLPSKTTGAWGSTGGIANLQWLLRKRASKVRHGGGMSPLGQEPPEDEGNYDDDDEAASMFAGATPYYDAAATPCRRRRGEAAVTRLRAAILAVVARARRGGKGKSSSPLGSRSCVTGTIFGRRRGRVHVALQADPRAPPAMMVELAAYSTGALVREMASGLVRIALECEKTPQPAAAGGGQQQSKRRRRALVEEATWRAYCNGRKCGYAVRRECGAEDWRVLRAVEPVSVGAGVLPDDHAGGATPAAAGEGDMMYMRAKFERVVGSRDSEAFYMVNPDGGAGTGPELSIYLLRV</sequence>
<feature type="region of interest" description="Disordered" evidence="1">
    <location>
        <begin position="51"/>
        <end position="75"/>
    </location>
</feature>
<feature type="compositionally biased region" description="Acidic residues" evidence="1">
    <location>
        <begin position="63"/>
        <end position="75"/>
    </location>
</feature>
<dbReference type="Gramene" id="TVU00201">
    <property type="protein sequence ID" value="TVU00201"/>
    <property type="gene ID" value="EJB05_54380"/>
</dbReference>
<feature type="compositionally biased region" description="Low complexity" evidence="1">
    <location>
        <begin position="10"/>
        <end position="19"/>
    </location>
</feature>
<dbReference type="AlphaFoldDB" id="A0A5J9SMI7"/>
<dbReference type="Pfam" id="PF04759">
    <property type="entry name" value="DUF617"/>
    <property type="match status" value="1"/>
</dbReference>
<keyword evidence="3" id="KW-1185">Reference proteome</keyword>
<evidence type="ECO:0000256" key="1">
    <source>
        <dbReference type="SAM" id="MobiDB-lite"/>
    </source>
</evidence>
<evidence type="ECO:0000313" key="3">
    <source>
        <dbReference type="Proteomes" id="UP000324897"/>
    </source>
</evidence>
<dbReference type="InterPro" id="IPR006460">
    <property type="entry name" value="MIZ1-like_pln"/>
</dbReference>
<feature type="non-terminal residue" evidence="2">
    <location>
        <position position="1"/>
    </location>
</feature>
<protein>
    <recommendedName>
        <fullName evidence="4">Protein MIZU-KUSSEI 1</fullName>
    </recommendedName>
</protein>